<feature type="domain" description="NAD-dependent epimerase/dehydratase" evidence="1">
    <location>
        <begin position="60"/>
        <end position="195"/>
    </location>
</feature>
<accession>A0A327JPC1</accession>
<dbReference type="OrthoDB" id="9814124at2"/>
<dbReference type="InterPro" id="IPR036291">
    <property type="entry name" value="NAD(P)-bd_dom_sf"/>
</dbReference>
<keyword evidence="3" id="KW-1185">Reference proteome</keyword>
<evidence type="ECO:0000259" key="1">
    <source>
        <dbReference type="Pfam" id="PF01370"/>
    </source>
</evidence>
<dbReference type="SUPFAM" id="SSF51735">
    <property type="entry name" value="NAD(P)-binding Rossmann-fold domains"/>
    <property type="match status" value="1"/>
</dbReference>
<reference evidence="2 3" key="1">
    <citation type="submission" date="2017-07" db="EMBL/GenBank/DDBJ databases">
        <title>Draft Genome Sequences of Select Purple Nonsulfur Bacteria.</title>
        <authorList>
            <person name="Lasarre B."/>
            <person name="Mckinlay J.B."/>
        </authorList>
    </citation>
    <scope>NUCLEOTIDE SEQUENCE [LARGE SCALE GENOMIC DNA]</scope>
    <source>
        <strain evidence="2 3">DSM 11290</strain>
    </source>
</reference>
<evidence type="ECO:0000313" key="2">
    <source>
        <dbReference type="EMBL" id="RAI25258.1"/>
    </source>
</evidence>
<dbReference type="RefSeq" id="WP_111435996.1">
    <property type="nucleotide sequence ID" value="NZ_JACIGG010000030.1"/>
</dbReference>
<comment type="caution">
    <text evidence="2">The sequence shown here is derived from an EMBL/GenBank/DDBJ whole genome shotgun (WGS) entry which is preliminary data.</text>
</comment>
<organism evidence="2 3">
    <name type="scientific">Rhodobium orientis</name>
    <dbReference type="NCBI Taxonomy" id="34017"/>
    <lineage>
        <taxon>Bacteria</taxon>
        <taxon>Pseudomonadati</taxon>
        <taxon>Pseudomonadota</taxon>
        <taxon>Alphaproteobacteria</taxon>
        <taxon>Hyphomicrobiales</taxon>
        <taxon>Rhodobiaceae</taxon>
        <taxon>Rhodobium</taxon>
    </lineage>
</organism>
<protein>
    <recommendedName>
        <fullName evidence="1">NAD-dependent epimerase/dehydratase domain-containing protein</fullName>
    </recommendedName>
</protein>
<name>A0A327JPC1_9HYPH</name>
<dbReference type="AlphaFoldDB" id="A0A327JPC1"/>
<dbReference type="Gene3D" id="3.40.50.720">
    <property type="entry name" value="NAD(P)-binding Rossmann-like Domain"/>
    <property type="match status" value="1"/>
</dbReference>
<dbReference type="Pfam" id="PF01370">
    <property type="entry name" value="Epimerase"/>
    <property type="match status" value="1"/>
</dbReference>
<proteinExistence type="predicted"/>
<dbReference type="EMBL" id="NPEV01000052">
    <property type="protein sequence ID" value="RAI25258.1"/>
    <property type="molecule type" value="Genomic_DNA"/>
</dbReference>
<evidence type="ECO:0000313" key="3">
    <source>
        <dbReference type="Proteomes" id="UP000249299"/>
    </source>
</evidence>
<dbReference type="InterPro" id="IPR001509">
    <property type="entry name" value="Epimerase_deHydtase"/>
</dbReference>
<dbReference type="Proteomes" id="UP000249299">
    <property type="component" value="Unassembled WGS sequence"/>
</dbReference>
<gene>
    <name evidence="2" type="ORF">CH339_19130</name>
</gene>
<sequence length="268" mass="28119">MSIVLVGRNGFIGRAIAAASPGWRSLSHDDVLADPGVLSGADVVVNAALDPAMKTEGYSEDRDFDRTIASIIAKSDTRMVMLSSRKACGPSLHGGVIFEDDACAPTSPYGAAKLAAERAALDVLGGRLTVLRLSNIFGTEFLPGRGGFFGLALFALRRDGRMVLDMSPAVQRDFLPVGLYAEMIIRIAENPQCGVSNLGAGFGTPTGSIAEWLAEGFGGGELLVTDLHPFDTFWLDMTRTRAAFDLPEVTPGDIREACLAAGAAAAAV</sequence>